<dbReference type="InterPro" id="IPR011918">
    <property type="entry name" value="ABC_MsbA_ATP-bd"/>
</dbReference>
<dbReference type="GO" id="GO:0090374">
    <property type="term" value="P:oligopeptide export from mitochondrion"/>
    <property type="evidence" value="ECO:0007669"/>
    <property type="project" value="TreeGrafter"/>
</dbReference>
<dbReference type="Gene3D" id="1.20.1560.10">
    <property type="entry name" value="ABC transporter type 1, transmembrane domain"/>
    <property type="match status" value="1"/>
</dbReference>
<protein>
    <submittedName>
        <fullName evidence="11">ABC-type multidrug transport system, ATPase and permease component</fullName>
    </submittedName>
</protein>
<dbReference type="SUPFAM" id="SSF90123">
    <property type="entry name" value="ABC transporter transmembrane region"/>
    <property type="match status" value="1"/>
</dbReference>
<feature type="transmembrane region" description="Helical" evidence="8">
    <location>
        <begin position="70"/>
        <end position="90"/>
    </location>
</feature>
<sequence length="593" mass="65510">MSDSSPQSRAGLLQLLKIWPFVSRYKTILVLALCALVFTSAITLTLGQGIRMAIDQGFLAASMQSLNQTLLFMMVLVVCMAAGTFVRFYLVTWLGERVVADIRQAVFNHLVHLHPSYFEENRSGEITSRLTTDTTLLQSIIGSSMSWALRSVITVVGALIMLMITNFKLTLIVLAAVPLVLVPILVIGRRVRVLARRSQDTVADVGAYAGEIIQQIKTVQSYAREDYEKKAFGVEVGEAFDVARQRIRQRSVMMSTVLLLAFGAICLMVWVGGRDVMAGVMSGGDLAAFVFYAIMVAFGVASVSEVMGELQRAAGAIERLLELLAVESLIQSPERVREMKATPDYHLQLDQVTFNYPSRPDRHALHELTLNIKAGETVALVGPSGAGKSTLFEILLRFYDPQQGQVLLNDVDIRELNLQQLRQEMALVPQQPVLFSTDVMTNIRYGRPDASDEEVYAAAKAAYADEFIRQLPQQYHSYLGENGVRLSGGQKQRVVIARAILNNPRILLLDEATSALDAESEHQVQKALDALMQNRTTLIIAHRLATVINADRIVVMNEGRVVAQGQHGQLVQHSPLYQRLAELQFSQGGAEIA</sequence>
<dbReference type="PANTHER" id="PTHR43394:SF1">
    <property type="entry name" value="ATP-BINDING CASSETTE SUB-FAMILY B MEMBER 10, MITOCHONDRIAL"/>
    <property type="match status" value="1"/>
</dbReference>
<feature type="transmembrane region" description="Helical" evidence="8">
    <location>
        <begin position="147"/>
        <end position="164"/>
    </location>
</feature>
<dbReference type="InterPro" id="IPR003593">
    <property type="entry name" value="AAA+_ATPase"/>
</dbReference>
<evidence type="ECO:0000313" key="12">
    <source>
        <dbReference type="Proteomes" id="UP000032266"/>
    </source>
</evidence>
<feature type="domain" description="ABC transporter" evidence="9">
    <location>
        <begin position="347"/>
        <end position="583"/>
    </location>
</feature>
<evidence type="ECO:0000259" key="10">
    <source>
        <dbReference type="PROSITE" id="PS50929"/>
    </source>
</evidence>
<dbReference type="PANTHER" id="PTHR43394">
    <property type="entry name" value="ATP-DEPENDENT PERMEASE MDL1, MITOCHONDRIAL"/>
    <property type="match status" value="1"/>
</dbReference>
<dbReference type="KEGG" id="gsn:YC6258_04260"/>
<keyword evidence="7 8" id="KW-0472">Membrane</keyword>
<evidence type="ECO:0000256" key="2">
    <source>
        <dbReference type="ARBA" id="ARBA00007577"/>
    </source>
</evidence>
<dbReference type="PROSITE" id="PS50929">
    <property type="entry name" value="ABC_TM1F"/>
    <property type="match status" value="1"/>
</dbReference>
<dbReference type="InterPro" id="IPR017871">
    <property type="entry name" value="ABC_transporter-like_CS"/>
</dbReference>
<dbReference type="OrthoDB" id="9806127at2"/>
<feature type="transmembrane region" description="Helical" evidence="8">
    <location>
        <begin position="252"/>
        <end position="271"/>
    </location>
</feature>
<keyword evidence="6 8" id="KW-1133">Transmembrane helix</keyword>
<evidence type="ECO:0000256" key="5">
    <source>
        <dbReference type="ARBA" id="ARBA00022840"/>
    </source>
</evidence>
<feature type="transmembrane region" description="Helical" evidence="8">
    <location>
        <begin position="170"/>
        <end position="188"/>
    </location>
</feature>
<feature type="transmembrane region" description="Helical" evidence="8">
    <location>
        <begin position="27"/>
        <end position="50"/>
    </location>
</feature>
<dbReference type="SMART" id="SM00382">
    <property type="entry name" value="AAA"/>
    <property type="match status" value="1"/>
</dbReference>
<comment type="similarity">
    <text evidence="2">Belongs to the ABC transporter superfamily. ABCB family. Multidrug resistance exporter (TC 3.A.1.201) subfamily.</text>
</comment>
<dbReference type="EMBL" id="CP007142">
    <property type="protein sequence ID" value="AJQ96294.1"/>
    <property type="molecule type" value="Genomic_DNA"/>
</dbReference>
<dbReference type="PROSITE" id="PS00211">
    <property type="entry name" value="ABC_TRANSPORTER_1"/>
    <property type="match status" value="1"/>
</dbReference>
<dbReference type="GO" id="GO:0016887">
    <property type="term" value="F:ATP hydrolysis activity"/>
    <property type="evidence" value="ECO:0007669"/>
    <property type="project" value="InterPro"/>
</dbReference>
<dbReference type="SUPFAM" id="SSF52540">
    <property type="entry name" value="P-loop containing nucleoside triphosphate hydrolases"/>
    <property type="match status" value="1"/>
</dbReference>
<dbReference type="RefSeq" id="WP_044618339.1">
    <property type="nucleotide sequence ID" value="NZ_CP007142.1"/>
</dbReference>
<dbReference type="Pfam" id="PF00005">
    <property type="entry name" value="ABC_tran"/>
    <property type="match status" value="1"/>
</dbReference>
<accession>A0A0C5W0U5</accession>
<evidence type="ECO:0000256" key="6">
    <source>
        <dbReference type="ARBA" id="ARBA00022989"/>
    </source>
</evidence>
<dbReference type="GO" id="GO:0005886">
    <property type="term" value="C:plasma membrane"/>
    <property type="evidence" value="ECO:0007669"/>
    <property type="project" value="UniProtKB-SubCell"/>
</dbReference>
<dbReference type="PATRIC" id="fig|1445510.3.peg.4228"/>
<evidence type="ECO:0000256" key="4">
    <source>
        <dbReference type="ARBA" id="ARBA00022741"/>
    </source>
</evidence>
<dbReference type="InterPro" id="IPR036640">
    <property type="entry name" value="ABC1_TM_sf"/>
</dbReference>
<dbReference type="Proteomes" id="UP000032266">
    <property type="component" value="Chromosome"/>
</dbReference>
<evidence type="ECO:0000259" key="9">
    <source>
        <dbReference type="PROSITE" id="PS50893"/>
    </source>
</evidence>
<keyword evidence="5" id="KW-0067">ATP-binding</keyword>
<dbReference type="AlphaFoldDB" id="A0A0C5W0U5"/>
<feature type="domain" description="ABC transmembrane type-1" evidence="10">
    <location>
        <begin position="30"/>
        <end position="312"/>
    </location>
</feature>
<dbReference type="HOGENOM" id="CLU_000604_84_3_6"/>
<dbReference type="InterPro" id="IPR027417">
    <property type="entry name" value="P-loop_NTPase"/>
</dbReference>
<keyword evidence="12" id="KW-1185">Reference proteome</keyword>
<evidence type="ECO:0000256" key="8">
    <source>
        <dbReference type="SAM" id="Phobius"/>
    </source>
</evidence>
<keyword evidence="3 8" id="KW-0812">Transmembrane</keyword>
<dbReference type="FunFam" id="3.40.50.300:FF:000251">
    <property type="entry name" value="ABC transporter B family member 19"/>
    <property type="match status" value="1"/>
</dbReference>
<dbReference type="NCBIfam" id="TIGR02204">
    <property type="entry name" value="MsbA_rel"/>
    <property type="match status" value="1"/>
</dbReference>
<dbReference type="InterPro" id="IPR039421">
    <property type="entry name" value="Type_1_exporter"/>
</dbReference>
<dbReference type="Pfam" id="PF00664">
    <property type="entry name" value="ABC_membrane"/>
    <property type="match status" value="1"/>
</dbReference>
<keyword evidence="4" id="KW-0547">Nucleotide-binding</keyword>
<reference evidence="11 12" key="1">
    <citation type="submission" date="2014-01" db="EMBL/GenBank/DDBJ databases">
        <title>Full genme sequencing of cellulolytic bacterium Gynuella sunshinyii YC6258T gen. nov., sp. nov.</title>
        <authorList>
            <person name="Khan H."/>
            <person name="Chung E.J."/>
            <person name="Chung Y.R."/>
        </authorList>
    </citation>
    <scope>NUCLEOTIDE SEQUENCE [LARGE SCALE GENOMIC DNA]</scope>
    <source>
        <strain evidence="11 12">YC6258</strain>
    </source>
</reference>
<dbReference type="GO" id="GO:0005524">
    <property type="term" value="F:ATP binding"/>
    <property type="evidence" value="ECO:0007669"/>
    <property type="project" value="UniProtKB-KW"/>
</dbReference>
<name>A0A0C5W0U5_9GAMM</name>
<dbReference type="Gene3D" id="3.40.50.300">
    <property type="entry name" value="P-loop containing nucleotide triphosphate hydrolases"/>
    <property type="match status" value="1"/>
</dbReference>
<feature type="transmembrane region" description="Helical" evidence="8">
    <location>
        <begin position="286"/>
        <end position="303"/>
    </location>
</feature>
<dbReference type="GO" id="GO:0015421">
    <property type="term" value="F:ABC-type oligopeptide transporter activity"/>
    <property type="evidence" value="ECO:0007669"/>
    <property type="project" value="TreeGrafter"/>
</dbReference>
<evidence type="ECO:0000256" key="3">
    <source>
        <dbReference type="ARBA" id="ARBA00022692"/>
    </source>
</evidence>
<dbReference type="PROSITE" id="PS50893">
    <property type="entry name" value="ABC_TRANSPORTER_2"/>
    <property type="match status" value="1"/>
</dbReference>
<evidence type="ECO:0000256" key="7">
    <source>
        <dbReference type="ARBA" id="ARBA00023136"/>
    </source>
</evidence>
<evidence type="ECO:0000256" key="1">
    <source>
        <dbReference type="ARBA" id="ARBA00004651"/>
    </source>
</evidence>
<dbReference type="InterPro" id="IPR003439">
    <property type="entry name" value="ABC_transporter-like_ATP-bd"/>
</dbReference>
<dbReference type="CDD" id="cd18575">
    <property type="entry name" value="ABC_6TM_bac_exporter_ABCB8_10_like"/>
    <property type="match status" value="1"/>
</dbReference>
<evidence type="ECO:0000313" key="11">
    <source>
        <dbReference type="EMBL" id="AJQ96294.1"/>
    </source>
</evidence>
<proteinExistence type="inferred from homology"/>
<dbReference type="STRING" id="1445510.YC6258_04260"/>
<organism evidence="11 12">
    <name type="scientific">Gynuella sunshinyii YC6258</name>
    <dbReference type="NCBI Taxonomy" id="1445510"/>
    <lineage>
        <taxon>Bacteria</taxon>
        <taxon>Pseudomonadati</taxon>
        <taxon>Pseudomonadota</taxon>
        <taxon>Gammaproteobacteria</taxon>
        <taxon>Oceanospirillales</taxon>
        <taxon>Saccharospirillaceae</taxon>
        <taxon>Gynuella</taxon>
    </lineage>
</organism>
<dbReference type="InterPro" id="IPR011527">
    <property type="entry name" value="ABC1_TM_dom"/>
</dbReference>
<comment type="subcellular location">
    <subcellularLocation>
        <location evidence="1">Cell membrane</location>
        <topology evidence="1">Multi-pass membrane protein</topology>
    </subcellularLocation>
</comment>
<gene>
    <name evidence="11" type="ORF">YC6258_04260</name>
</gene>